<evidence type="ECO:0000313" key="10">
    <source>
        <dbReference type="EMBL" id="TNC71788.1"/>
    </source>
</evidence>
<keyword evidence="8" id="KW-0472">Membrane</keyword>
<evidence type="ECO:0000259" key="9">
    <source>
        <dbReference type="Pfam" id="PF04413"/>
    </source>
</evidence>
<comment type="function">
    <text evidence="1 8">Involved in lipopolysaccharide (LPS) biosynthesis. Catalyzes the transfer of 3-deoxy-D-manno-octulosonate (Kdo) residue(s) from CMP-Kdo to lipid IV(A), the tetraacyldisaccharide-1,4'-bisphosphate precursor of lipid A.</text>
</comment>
<accession>A0A5C4NEK0</accession>
<keyword evidence="11" id="KW-1185">Reference proteome</keyword>
<dbReference type="EC" id="2.4.99.12" evidence="3 8"/>
<organism evidence="10 11">
    <name type="scientific">Rubellimicrobium roseum</name>
    <dbReference type="NCBI Taxonomy" id="687525"/>
    <lineage>
        <taxon>Bacteria</taxon>
        <taxon>Pseudomonadati</taxon>
        <taxon>Pseudomonadota</taxon>
        <taxon>Alphaproteobacteria</taxon>
        <taxon>Rhodobacterales</taxon>
        <taxon>Roseobacteraceae</taxon>
        <taxon>Rubellimicrobium</taxon>
    </lineage>
</organism>
<evidence type="ECO:0000256" key="4">
    <source>
        <dbReference type="ARBA" id="ARBA00019077"/>
    </source>
</evidence>
<dbReference type="Pfam" id="PF04413">
    <property type="entry name" value="Glycos_transf_N"/>
    <property type="match status" value="1"/>
</dbReference>
<dbReference type="GO" id="GO:0009245">
    <property type="term" value="P:lipid A biosynthetic process"/>
    <property type="evidence" value="ECO:0007669"/>
    <property type="project" value="TreeGrafter"/>
</dbReference>
<dbReference type="PANTHER" id="PTHR42755:SF1">
    <property type="entry name" value="3-DEOXY-D-MANNO-OCTULOSONIC ACID TRANSFERASE, MITOCHONDRIAL-RELATED"/>
    <property type="match status" value="1"/>
</dbReference>
<protein>
    <recommendedName>
        <fullName evidence="4 8">3-deoxy-D-manno-octulosonic acid transferase</fullName>
        <shortName evidence="8">Kdo transferase</shortName>
        <ecNumber evidence="3 8">2.4.99.12</ecNumber>
    </recommendedName>
    <alternativeName>
        <fullName evidence="6 8">Lipid IV(A) 3-deoxy-D-manno-octulosonic acid transferase</fullName>
    </alternativeName>
</protein>
<evidence type="ECO:0000256" key="5">
    <source>
        <dbReference type="ARBA" id="ARBA00022679"/>
    </source>
</evidence>
<dbReference type="SUPFAM" id="SSF53756">
    <property type="entry name" value="UDP-Glycosyltransferase/glycogen phosphorylase"/>
    <property type="match status" value="1"/>
</dbReference>
<evidence type="ECO:0000256" key="8">
    <source>
        <dbReference type="RuleBase" id="RU365103"/>
    </source>
</evidence>
<dbReference type="Proteomes" id="UP000305709">
    <property type="component" value="Unassembled WGS sequence"/>
</dbReference>
<dbReference type="RefSeq" id="WP_139081542.1">
    <property type="nucleotide sequence ID" value="NZ_VDFV01000011.1"/>
</dbReference>
<reference evidence="10 11" key="1">
    <citation type="submission" date="2019-06" db="EMBL/GenBank/DDBJ databases">
        <authorList>
            <person name="Jiang L."/>
        </authorList>
    </citation>
    <scope>NUCLEOTIDE SEQUENCE [LARGE SCALE GENOMIC DNA]</scope>
    <source>
        <strain evidence="10 11">YIM 48858</strain>
    </source>
</reference>
<dbReference type="InterPro" id="IPR038107">
    <property type="entry name" value="Glycos_transf_N_sf"/>
</dbReference>
<evidence type="ECO:0000256" key="6">
    <source>
        <dbReference type="ARBA" id="ARBA00031445"/>
    </source>
</evidence>
<comment type="subcellular location">
    <subcellularLocation>
        <location evidence="8">Cell membrane</location>
    </subcellularLocation>
</comment>
<dbReference type="InterPro" id="IPR039901">
    <property type="entry name" value="Kdotransferase"/>
</dbReference>
<dbReference type="UniPathway" id="UPA00958"/>
<comment type="pathway">
    <text evidence="2 8">Bacterial outer membrane biogenesis; LPS core biosynthesis.</text>
</comment>
<evidence type="ECO:0000256" key="1">
    <source>
        <dbReference type="ARBA" id="ARBA00003394"/>
    </source>
</evidence>
<evidence type="ECO:0000256" key="3">
    <source>
        <dbReference type="ARBA" id="ARBA00012621"/>
    </source>
</evidence>
<evidence type="ECO:0000313" key="11">
    <source>
        <dbReference type="Proteomes" id="UP000305709"/>
    </source>
</evidence>
<dbReference type="PANTHER" id="PTHR42755">
    <property type="entry name" value="3-DEOXY-MANNO-OCTULOSONATE CYTIDYLYLTRANSFERASE"/>
    <property type="match status" value="1"/>
</dbReference>
<dbReference type="InterPro" id="IPR007507">
    <property type="entry name" value="Glycos_transf_N"/>
</dbReference>
<dbReference type="GO" id="GO:0009244">
    <property type="term" value="P:lipopolysaccharide core region biosynthetic process"/>
    <property type="evidence" value="ECO:0007669"/>
    <property type="project" value="UniProtKB-UniRule"/>
</dbReference>
<keyword evidence="8" id="KW-0448">Lipopolysaccharide biosynthesis</keyword>
<gene>
    <name evidence="10" type="ORF">FHG71_10205</name>
</gene>
<dbReference type="Gene3D" id="3.40.50.11720">
    <property type="entry name" value="3-Deoxy-D-manno-octulosonic-acid transferase, N-terminal domain"/>
    <property type="match status" value="1"/>
</dbReference>
<proteinExistence type="inferred from homology"/>
<dbReference type="GO" id="GO:0043842">
    <property type="term" value="F:Kdo transferase activity"/>
    <property type="evidence" value="ECO:0007669"/>
    <property type="project" value="UniProtKB-EC"/>
</dbReference>
<name>A0A5C4NEK0_9RHOB</name>
<dbReference type="GO" id="GO:0005886">
    <property type="term" value="C:plasma membrane"/>
    <property type="evidence" value="ECO:0007669"/>
    <property type="project" value="UniProtKB-SubCell"/>
</dbReference>
<keyword evidence="5 8" id="KW-0808">Transferase</keyword>
<feature type="domain" description="3-deoxy-D-manno-octulosonic-acid transferase N-terminal" evidence="9">
    <location>
        <begin position="73"/>
        <end position="178"/>
    </location>
</feature>
<sequence>MPRSLALGAYLAMAGLGGRGPEPEPPRPEGPLVWIHADGPNRMAPLLALAEGLGPEIATLLTLPRRAELPPVAGRVILRHAPTEGRATVEAFLGHWRPDLLLWAGGGLRPALVARARMPRLLVDGAPEPQLLARGSGWPGLARAVVPLFERALVAGDAAAERLIRAGLPEERLEIAGPLDAPAPVLPCNERERRDLAQTVAARPVWLAADLPMSELPAVVAAQRVASRGAHRLLLILAPRHAEDEPAMARALTEAGLRVAQRAEGAEPEDGTQVYLADGTSEMGMWLRLAPLAFWGGTLPGGSGGRPPFEAAALGSALLHGPATAPHAEAWTRLDTAGAARLVRNGAELGRAVEALLAADKVAAMAHAGWDVATQGAEVANRVADLIRTRLAESSRPEPLAEPPALALQAGA</sequence>
<evidence type="ECO:0000256" key="2">
    <source>
        <dbReference type="ARBA" id="ARBA00004713"/>
    </source>
</evidence>
<keyword evidence="8" id="KW-1003">Cell membrane</keyword>
<dbReference type="Gene3D" id="3.40.50.2000">
    <property type="entry name" value="Glycogen Phosphorylase B"/>
    <property type="match status" value="1"/>
</dbReference>
<comment type="caution">
    <text evidence="10">The sequence shown here is derived from an EMBL/GenBank/DDBJ whole genome shotgun (WGS) entry which is preliminary data.</text>
</comment>
<comment type="catalytic activity">
    <reaction evidence="7 8">
        <text>lipid IVA (E. coli) + CMP-3-deoxy-beta-D-manno-octulosonate = alpha-Kdo-(2-&gt;6)-lipid IVA (E. coli) + CMP + H(+)</text>
        <dbReference type="Rhea" id="RHEA:28066"/>
        <dbReference type="ChEBI" id="CHEBI:15378"/>
        <dbReference type="ChEBI" id="CHEBI:58603"/>
        <dbReference type="ChEBI" id="CHEBI:60364"/>
        <dbReference type="ChEBI" id="CHEBI:60377"/>
        <dbReference type="ChEBI" id="CHEBI:85987"/>
        <dbReference type="EC" id="2.4.99.12"/>
    </reaction>
</comment>
<evidence type="ECO:0000256" key="7">
    <source>
        <dbReference type="ARBA" id="ARBA00049183"/>
    </source>
</evidence>
<comment type="similarity">
    <text evidence="8">Belongs to the glycosyltransferase group 1 family.</text>
</comment>
<dbReference type="EMBL" id="VDFV01000011">
    <property type="protein sequence ID" value="TNC71788.1"/>
    <property type="molecule type" value="Genomic_DNA"/>
</dbReference>
<dbReference type="OrthoDB" id="9789797at2"/>
<dbReference type="AlphaFoldDB" id="A0A5C4NEK0"/>